<dbReference type="OrthoDB" id="4045431at2"/>
<keyword evidence="2" id="KW-1185">Reference proteome</keyword>
<organism evidence="1 2">
    <name type="scientific">Mycolicibacter minnesotensis</name>
    <dbReference type="NCBI Taxonomy" id="1118379"/>
    <lineage>
        <taxon>Bacteria</taxon>
        <taxon>Bacillati</taxon>
        <taxon>Actinomycetota</taxon>
        <taxon>Actinomycetes</taxon>
        <taxon>Mycobacteriales</taxon>
        <taxon>Mycobacteriaceae</taxon>
        <taxon>Mycolicibacter</taxon>
    </lineage>
</organism>
<evidence type="ECO:0000313" key="2">
    <source>
        <dbReference type="Proteomes" id="UP000192320"/>
    </source>
</evidence>
<accession>A0A7I7R8T6</accession>
<dbReference type="AlphaFoldDB" id="A0A7I7R8T6"/>
<evidence type="ECO:0000313" key="1">
    <source>
        <dbReference type="EMBL" id="ORB00780.1"/>
    </source>
</evidence>
<dbReference type="RefSeq" id="WP_083025786.1">
    <property type="nucleotide sequence ID" value="NZ_AP022589.1"/>
</dbReference>
<dbReference type="EMBL" id="MVHZ01000009">
    <property type="protein sequence ID" value="ORB00780.1"/>
    <property type="molecule type" value="Genomic_DNA"/>
</dbReference>
<comment type="caution">
    <text evidence="1">The sequence shown here is derived from an EMBL/GenBank/DDBJ whole genome shotgun (WGS) entry which is preliminary data.</text>
</comment>
<sequence length="293" mass="33393">MQPEQMAVPDDHRQRWVEATYKIRANSLLLSRMVDPLPESGLASADAHYPWEKASAWASSYLDAGFEHLNLWADRVAPYKFDESTVHNVAYRPYLLLARAGLESAAHGLWLLDVPDSAECVGRHVRMMYRDLGYFIKARKAGEMDRSKIEAQRQTLVDRAKAKLPDVTITEKLPGYEDIVRYAATAQDQDPDRWAYLWNLASGAGHGQNWFSLEGYLLELGEEYEPGYHRAVRLPDVVPLTEMIEAATATLQYATFRWAYLAGYPYREMSIQAVCEVFERMPKITDQPPSAET</sequence>
<dbReference type="Proteomes" id="UP000192320">
    <property type="component" value="Unassembled WGS sequence"/>
</dbReference>
<name>A0A7I7R8T6_9MYCO</name>
<gene>
    <name evidence="1" type="ORF">BST33_10630</name>
</gene>
<reference evidence="1 2" key="1">
    <citation type="submission" date="2017-02" db="EMBL/GenBank/DDBJ databases">
        <title>The new phylogeny of genus Mycobacterium.</title>
        <authorList>
            <person name="Tortoli E."/>
            <person name="Trovato A."/>
            <person name="Cirillo D.M."/>
        </authorList>
    </citation>
    <scope>NUCLEOTIDE SEQUENCE [LARGE SCALE GENOMIC DNA]</scope>
    <source>
        <strain evidence="1 2">DSM 45633</strain>
    </source>
</reference>
<protein>
    <submittedName>
        <fullName evidence="1">Uncharacterized protein</fullName>
    </submittedName>
</protein>
<proteinExistence type="predicted"/>